<feature type="domain" description="N-terminal Ras-GEF" evidence="3">
    <location>
        <begin position="1188"/>
        <end position="1329"/>
    </location>
</feature>
<name>A0A158QCI1_HYMDI</name>
<evidence type="ECO:0000313" key="4">
    <source>
        <dbReference type="EMBL" id="VDL19002.1"/>
    </source>
</evidence>
<dbReference type="InterPro" id="IPR023578">
    <property type="entry name" value="Ras_GEF_dom_sf"/>
</dbReference>
<evidence type="ECO:0000313" key="5">
    <source>
        <dbReference type="Proteomes" id="UP000274504"/>
    </source>
</evidence>
<evidence type="ECO:0000313" key="6">
    <source>
        <dbReference type="WBParaSite" id="HDID_0000154001-mRNA-1"/>
    </source>
</evidence>
<evidence type="ECO:0000256" key="1">
    <source>
        <dbReference type="PROSITE-ProRule" id="PRU00135"/>
    </source>
</evidence>
<protein>
    <submittedName>
        <fullName evidence="6">N-terminal Ras-GEF domain-containing protein</fullName>
    </submittedName>
</protein>
<dbReference type="SMART" id="SM00233">
    <property type="entry name" value="PH"/>
    <property type="match status" value="1"/>
</dbReference>
<dbReference type="SUPFAM" id="SSF50729">
    <property type="entry name" value="PH domain-like"/>
    <property type="match status" value="1"/>
</dbReference>
<dbReference type="InterPro" id="IPR011993">
    <property type="entry name" value="PH-like_dom_sf"/>
</dbReference>
<dbReference type="Gene3D" id="1.20.870.10">
    <property type="entry name" value="Son of sevenless (SoS) protein Chain: S domain 1"/>
    <property type="match status" value="1"/>
</dbReference>
<dbReference type="STRING" id="6216.A0A158QCI1"/>
<evidence type="ECO:0000259" key="3">
    <source>
        <dbReference type="PROSITE" id="PS50212"/>
    </source>
</evidence>
<feature type="region of interest" description="Disordered" evidence="2">
    <location>
        <begin position="386"/>
        <end position="420"/>
    </location>
</feature>
<dbReference type="GO" id="GO:0005085">
    <property type="term" value="F:guanyl-nucleotide exchange factor activity"/>
    <property type="evidence" value="ECO:0007669"/>
    <property type="project" value="UniProtKB-KW"/>
</dbReference>
<dbReference type="EMBL" id="UYSG01000290">
    <property type="protein sequence ID" value="VDL19002.1"/>
    <property type="molecule type" value="Genomic_DNA"/>
</dbReference>
<dbReference type="Proteomes" id="UP000274504">
    <property type="component" value="Unassembled WGS sequence"/>
</dbReference>
<gene>
    <name evidence="4" type="ORF">HDID_LOCUS1541</name>
</gene>
<proteinExistence type="predicted"/>
<feature type="region of interest" description="Disordered" evidence="2">
    <location>
        <begin position="1125"/>
        <end position="1182"/>
    </location>
</feature>
<dbReference type="Pfam" id="PF00618">
    <property type="entry name" value="RasGEF_N"/>
    <property type="match status" value="1"/>
</dbReference>
<dbReference type="InterPro" id="IPR001849">
    <property type="entry name" value="PH_domain"/>
</dbReference>
<reference evidence="4 5" key="2">
    <citation type="submission" date="2018-11" db="EMBL/GenBank/DDBJ databases">
        <authorList>
            <consortium name="Pathogen Informatics"/>
        </authorList>
    </citation>
    <scope>NUCLEOTIDE SEQUENCE [LARGE SCALE GENOMIC DNA]</scope>
</reference>
<reference evidence="6" key="1">
    <citation type="submission" date="2016-04" db="UniProtKB">
        <authorList>
            <consortium name="WormBaseParasite"/>
        </authorList>
    </citation>
    <scope>IDENTIFICATION</scope>
</reference>
<feature type="compositionally biased region" description="Polar residues" evidence="2">
    <location>
        <begin position="1152"/>
        <end position="1167"/>
    </location>
</feature>
<sequence>MTSSIARHTSTISLISTVSLPREGSILLQALSRYRDHIEAACDKILERCCVESKSGRSRTGVPLLLLRPDTYAGHLSLFFPCLIPGAASGDHLEATAPRILDERARGVLAQYLIELLSSLVLPEPLPQTIRDVDARLAEGQLCFPDKLMPGRSELEEFRTLAEKGKKSFTASLDLPAEKIFSALKVISLIYHDINDTMKFFIIYKRSPYSSTVFCIFTKETAGRFNHATCLYITAVTERVISNFLKFVIDFEELAQFKRVISAGTIQTMFQVCRYKLEKKQHDAMTANDLPQDYNKCVKELVTFVSTSLEQMNLILRIFREPILHSAVRSSSVGSNTTFNSSTTLVGNESDNDEAVVSEVFRVAVDLYNNFRLLLDYLESDCADDLPFVTSGSPPPPTTSSNEEQESRQHQQSPEESTENRRLVGRLLIECAEDFSNASCMDTPEIMENFWRLAEHPDVLDSLAKSSRPIVHTVARIKPAASDLMEPRLYCLHSLYCPSCRAWDQKESSTKGVNFPTYNCNSVVNCFRYLLPRLLLLPIFQFFQFYRLANVRLVLFLVGLIALYAQTVDESDREHLEIVLEYLLSPRLTIRSILTRYPDLLVQLTRLLSTGHLVTTSTASLSQGITPPLINSSAPHHRSYSASPAQAMTPPIRRDSSAHYQHHLRCNTPPLPPPHHYTPPQAVIASQTSQQPASTAALMIIFATVGACGNYICGSLFNMDNTSSTSASQNASASGLVEEKAEEHMDAVISSLLATGVCAAVTQAKIEELERLTGGKDRLLNCTQRGVAWFCVLCESLRGNFGEQTYESSYVHCKYNRFVLEGRLLVREEGKRVASERHAYLFTNCLLLCKRVERRGTGLTSSSIVVNVAVGGQSTPLRVKRRISFEGGGGGVHVIDAAPYLPNRFSRPISGETGEPEQPLIMECASLPISAATSASLSRGTVSDSTRRLHSTLEEAELCSFTLEFFDADQRQLSGDGGSADSSSANIATVVGSAPSNSSDVPQGVLFHYIHFEAPTPEEKADWMASLLSITTSRIYERYLRTLPKLEIPLRLPSPDEYKFVQPDTPDVIVFEPPSGNQTSANTAANRLFQTSLTSRVRSASATASVDEPPDSFDELGEEDVDLDLFSTSPTDDESLGGGQDNLDDLTASLPLPTTSSRIHSPHLGSQNPPPTTSPPTVSSPPLCSSFHRPQVLYASLYKLIERLTYPAYFDPFAVNAFLMYYRRYISPVSLLSLLEERYNVPYPNFTPDEREKAVEDMKRRFCSAYKRRVQERVFAFLLQWTRTSRFYAHDFAGNLELRERLARFLGKVRVRILLPAVQAIGHALARGGGISNVESTLISPPPMMMNVAETENDKEQTPAPLKLVESGNTHRHHVSLTPPLSPNFCSTIDLLQVRIFFNLVQLSIIQQSNKETIVDEYRLKFVLFMRI</sequence>
<accession>A0A158QCI1</accession>
<dbReference type="OrthoDB" id="546434at2759"/>
<organism evidence="6">
    <name type="scientific">Hymenolepis diminuta</name>
    <name type="common">Rat tapeworm</name>
    <dbReference type="NCBI Taxonomy" id="6216"/>
    <lineage>
        <taxon>Eukaryota</taxon>
        <taxon>Metazoa</taxon>
        <taxon>Spiralia</taxon>
        <taxon>Lophotrochozoa</taxon>
        <taxon>Platyhelminthes</taxon>
        <taxon>Cestoda</taxon>
        <taxon>Eucestoda</taxon>
        <taxon>Cyclophyllidea</taxon>
        <taxon>Hymenolepididae</taxon>
        <taxon>Hymenolepis</taxon>
    </lineage>
</organism>
<dbReference type="WBParaSite" id="HDID_0000154001-mRNA-1">
    <property type="protein sequence ID" value="HDID_0000154001-mRNA-1"/>
    <property type="gene ID" value="HDID_0000154001"/>
</dbReference>
<dbReference type="Gene3D" id="2.30.29.30">
    <property type="entry name" value="Pleckstrin-homology domain (PH domain)/Phosphotyrosine-binding domain (PTB)"/>
    <property type="match status" value="1"/>
</dbReference>
<dbReference type="SMART" id="SM00229">
    <property type="entry name" value="RasGEFN"/>
    <property type="match status" value="1"/>
</dbReference>
<keyword evidence="1" id="KW-0344">Guanine-nucleotide releasing factor</keyword>
<dbReference type="SUPFAM" id="SSF48366">
    <property type="entry name" value="Ras GEF"/>
    <property type="match status" value="1"/>
</dbReference>
<dbReference type="CDD" id="cd06224">
    <property type="entry name" value="REM"/>
    <property type="match status" value="1"/>
</dbReference>
<dbReference type="PROSITE" id="PS50212">
    <property type="entry name" value="RASGEF_NTER"/>
    <property type="match status" value="1"/>
</dbReference>
<dbReference type="InterPro" id="IPR000651">
    <property type="entry name" value="Ras-like_Gua-exchang_fac_N"/>
</dbReference>
<evidence type="ECO:0000256" key="2">
    <source>
        <dbReference type="SAM" id="MobiDB-lite"/>
    </source>
</evidence>